<dbReference type="InterPro" id="IPR051610">
    <property type="entry name" value="GPI/OXD"/>
</dbReference>
<evidence type="ECO:0000313" key="3">
    <source>
        <dbReference type="EMBL" id="MBP1925159.1"/>
    </source>
</evidence>
<dbReference type="InterPro" id="IPR014710">
    <property type="entry name" value="RmlC-like_jellyroll"/>
</dbReference>
<evidence type="ECO:0000256" key="1">
    <source>
        <dbReference type="ARBA" id="ARBA00022723"/>
    </source>
</evidence>
<dbReference type="EMBL" id="JAGGKS010000002">
    <property type="protein sequence ID" value="MBP1925159.1"/>
    <property type="molecule type" value="Genomic_DNA"/>
</dbReference>
<keyword evidence="4" id="KW-1185">Reference proteome</keyword>
<name>A0ABS4GBV0_9FIRM</name>
<dbReference type="Proteomes" id="UP001519342">
    <property type="component" value="Unassembled WGS sequence"/>
</dbReference>
<dbReference type="CDD" id="cd02224">
    <property type="entry name" value="cupin_SPO2919-like"/>
    <property type="match status" value="1"/>
</dbReference>
<dbReference type="InterPro" id="IPR011051">
    <property type="entry name" value="RmlC_Cupin_sf"/>
</dbReference>
<accession>A0ABS4GBV0</accession>
<evidence type="ECO:0000313" key="4">
    <source>
        <dbReference type="Proteomes" id="UP001519342"/>
    </source>
</evidence>
<evidence type="ECO:0000259" key="2">
    <source>
        <dbReference type="Pfam" id="PF07883"/>
    </source>
</evidence>
<dbReference type="Gene3D" id="2.60.120.10">
    <property type="entry name" value="Jelly Rolls"/>
    <property type="match status" value="1"/>
</dbReference>
<proteinExistence type="predicted"/>
<gene>
    <name evidence="3" type="ORF">J2Z76_001016</name>
</gene>
<dbReference type="PANTHER" id="PTHR35848:SF6">
    <property type="entry name" value="CUPIN TYPE-2 DOMAIN-CONTAINING PROTEIN"/>
    <property type="match status" value="1"/>
</dbReference>
<dbReference type="InterPro" id="IPR013096">
    <property type="entry name" value="Cupin_2"/>
</dbReference>
<organism evidence="3 4">
    <name type="scientific">Sedimentibacter acidaminivorans</name>
    <dbReference type="NCBI Taxonomy" id="913099"/>
    <lineage>
        <taxon>Bacteria</taxon>
        <taxon>Bacillati</taxon>
        <taxon>Bacillota</taxon>
        <taxon>Tissierellia</taxon>
        <taxon>Sedimentibacter</taxon>
    </lineage>
</organism>
<feature type="domain" description="Cupin type-2" evidence="2">
    <location>
        <begin position="65"/>
        <end position="133"/>
    </location>
</feature>
<protein>
    <submittedName>
        <fullName evidence="3">Cupin superfamily protein</fullName>
    </submittedName>
</protein>
<comment type="caution">
    <text evidence="3">The sequence shown here is derived from an EMBL/GenBank/DDBJ whole genome shotgun (WGS) entry which is preliminary data.</text>
</comment>
<dbReference type="SUPFAM" id="SSF51182">
    <property type="entry name" value="RmlC-like cupins"/>
    <property type="match status" value="1"/>
</dbReference>
<dbReference type="PANTHER" id="PTHR35848">
    <property type="entry name" value="OXALATE-BINDING PROTEIN"/>
    <property type="match status" value="1"/>
</dbReference>
<reference evidence="3 4" key="1">
    <citation type="submission" date="2021-03" db="EMBL/GenBank/DDBJ databases">
        <title>Genomic Encyclopedia of Type Strains, Phase IV (KMG-IV): sequencing the most valuable type-strain genomes for metagenomic binning, comparative biology and taxonomic classification.</title>
        <authorList>
            <person name="Goeker M."/>
        </authorList>
    </citation>
    <scope>NUCLEOTIDE SEQUENCE [LARGE SCALE GENOMIC DNA]</scope>
    <source>
        <strain evidence="3 4">DSM 24004</strain>
    </source>
</reference>
<keyword evidence="1" id="KW-0479">Metal-binding</keyword>
<sequence length="177" mass="20369">MYKKSLSGHANKLIKFYKGETKQMEIFNTEYLPESFIWNDSIGLVTKSLGAAAGSQKIYVNIDYVQPKAYSTKYHSHSQQEEFFMILSGVGTLRLNDKEFPVKQGDFIAKPAAQEIAHTFYNSGNENLVILDIGTNEKEDTCYYPDEDRYLQKSNDQRRIFRGKDLDSTWTSEPNHT</sequence>
<dbReference type="Pfam" id="PF07883">
    <property type="entry name" value="Cupin_2"/>
    <property type="match status" value="1"/>
</dbReference>